<dbReference type="InterPro" id="IPR002891">
    <property type="entry name" value="APS"/>
</dbReference>
<dbReference type="HAMAP" id="MF_00065">
    <property type="entry name" value="Adenylyl_sulf_kinase"/>
    <property type="match status" value="1"/>
</dbReference>
<feature type="binding site" evidence="14">
    <location>
        <begin position="46"/>
        <end position="53"/>
    </location>
    <ligand>
        <name>ATP</name>
        <dbReference type="ChEBI" id="CHEBI:30616"/>
    </ligand>
</feature>
<keyword evidence="8 14" id="KW-0547">Nucleotide-binding</keyword>
<name>A0A9X2I1A3_9GAMM</name>
<evidence type="ECO:0000256" key="14">
    <source>
        <dbReference type="HAMAP-Rule" id="MF_00065"/>
    </source>
</evidence>
<evidence type="ECO:0000256" key="12">
    <source>
        <dbReference type="ARBA" id="ARBA00031393"/>
    </source>
</evidence>
<dbReference type="EC" id="2.7.1.25" evidence="5 14"/>
<dbReference type="GO" id="GO:0004020">
    <property type="term" value="F:adenylylsulfate kinase activity"/>
    <property type="evidence" value="ECO:0007669"/>
    <property type="project" value="UniProtKB-UniRule"/>
</dbReference>
<dbReference type="GO" id="GO:0070814">
    <property type="term" value="P:hydrogen sulfide biosynthetic process"/>
    <property type="evidence" value="ECO:0007669"/>
    <property type="project" value="UniProtKB-UniRule"/>
</dbReference>
<evidence type="ECO:0000256" key="4">
    <source>
        <dbReference type="ARBA" id="ARBA00007008"/>
    </source>
</evidence>
<evidence type="ECO:0000256" key="10">
    <source>
        <dbReference type="ARBA" id="ARBA00022840"/>
    </source>
</evidence>
<evidence type="ECO:0000313" key="18">
    <source>
        <dbReference type="Proteomes" id="UP001139319"/>
    </source>
</evidence>
<dbReference type="AlphaFoldDB" id="A0A9X2I1A3"/>
<dbReference type="CDD" id="cd02027">
    <property type="entry name" value="APSK"/>
    <property type="match status" value="1"/>
</dbReference>
<dbReference type="Proteomes" id="UP001139319">
    <property type="component" value="Unassembled WGS sequence"/>
</dbReference>
<dbReference type="Gene3D" id="3.40.50.300">
    <property type="entry name" value="P-loop containing nucleotide triphosphate hydrolases"/>
    <property type="match status" value="1"/>
</dbReference>
<dbReference type="PANTHER" id="PTHR11055:SF63">
    <property type="entry name" value="ADENYLYL-SULFATE KINASE 1, CHLOROPLASTIC"/>
    <property type="match status" value="1"/>
</dbReference>
<keyword evidence="14" id="KW-0597">Phosphoprotein</keyword>
<evidence type="ECO:0000256" key="6">
    <source>
        <dbReference type="ARBA" id="ARBA00018163"/>
    </source>
</evidence>
<proteinExistence type="inferred from homology"/>
<organism evidence="17 18">
    <name type="scientific">Gilvimarinus xylanilyticus</name>
    <dbReference type="NCBI Taxonomy" id="2944139"/>
    <lineage>
        <taxon>Bacteria</taxon>
        <taxon>Pseudomonadati</taxon>
        <taxon>Pseudomonadota</taxon>
        <taxon>Gammaproteobacteria</taxon>
        <taxon>Cellvibrionales</taxon>
        <taxon>Cellvibrionaceae</taxon>
        <taxon>Gilvimarinus</taxon>
    </lineage>
</organism>
<feature type="active site" description="Phosphoserine intermediate" evidence="14">
    <location>
        <position position="120"/>
    </location>
</feature>
<dbReference type="RefSeq" id="WP_253968592.1">
    <property type="nucleotide sequence ID" value="NZ_JAMFTH010000004.1"/>
</dbReference>
<dbReference type="NCBIfam" id="NF003013">
    <property type="entry name" value="PRK03846.1"/>
    <property type="match status" value="1"/>
</dbReference>
<evidence type="ECO:0000256" key="11">
    <source>
        <dbReference type="ARBA" id="ARBA00029724"/>
    </source>
</evidence>
<reference evidence="17" key="2">
    <citation type="submission" date="2023-01" db="EMBL/GenBank/DDBJ databases">
        <title>Gilvimarinus xylanilyticus HB14 isolated from Caulerpa lentillifera aquaculture base in Hainan, China.</title>
        <authorList>
            <person name="Zhang Y.-J."/>
        </authorList>
    </citation>
    <scope>NUCLEOTIDE SEQUENCE</scope>
    <source>
        <strain evidence="17">HB14</strain>
    </source>
</reference>
<accession>A0A9X2I1A3</accession>
<dbReference type="EMBL" id="JAMFTH010000004">
    <property type="protein sequence ID" value="MCP8900301.1"/>
    <property type="molecule type" value="Genomic_DNA"/>
</dbReference>
<keyword evidence="7 14" id="KW-0808">Transferase</keyword>
<dbReference type="GO" id="GO:0000103">
    <property type="term" value="P:sulfate assimilation"/>
    <property type="evidence" value="ECO:0007669"/>
    <property type="project" value="UniProtKB-UniRule"/>
</dbReference>
<dbReference type="GO" id="GO:0005524">
    <property type="term" value="F:ATP binding"/>
    <property type="evidence" value="ECO:0007669"/>
    <property type="project" value="UniProtKB-UniRule"/>
</dbReference>
<evidence type="ECO:0000256" key="7">
    <source>
        <dbReference type="ARBA" id="ARBA00022679"/>
    </source>
</evidence>
<dbReference type="InterPro" id="IPR059117">
    <property type="entry name" value="APS_kinase_dom"/>
</dbReference>
<evidence type="ECO:0000256" key="13">
    <source>
        <dbReference type="ARBA" id="ARBA00031464"/>
    </source>
</evidence>
<evidence type="ECO:0000256" key="1">
    <source>
        <dbReference type="ARBA" id="ARBA00001823"/>
    </source>
</evidence>
<dbReference type="InterPro" id="IPR027417">
    <property type="entry name" value="P-loop_NTPase"/>
</dbReference>
<comment type="function">
    <text evidence="2 14 15">Catalyzes the synthesis of activated sulfate.</text>
</comment>
<evidence type="ECO:0000256" key="15">
    <source>
        <dbReference type="RuleBase" id="RU004347"/>
    </source>
</evidence>
<reference evidence="17" key="1">
    <citation type="submission" date="2022-05" db="EMBL/GenBank/DDBJ databases">
        <authorList>
            <person name="Sun H.-N."/>
        </authorList>
    </citation>
    <scope>NUCLEOTIDE SEQUENCE</scope>
    <source>
        <strain evidence="17">HB14</strain>
    </source>
</reference>
<keyword evidence="18" id="KW-1185">Reference proteome</keyword>
<evidence type="ECO:0000256" key="8">
    <source>
        <dbReference type="ARBA" id="ARBA00022741"/>
    </source>
</evidence>
<feature type="domain" description="APS kinase" evidence="16">
    <location>
        <begin position="40"/>
        <end position="188"/>
    </location>
</feature>
<evidence type="ECO:0000256" key="2">
    <source>
        <dbReference type="ARBA" id="ARBA00002632"/>
    </source>
</evidence>
<comment type="pathway">
    <text evidence="3 14 15">Sulfur metabolism; hydrogen sulfide biosynthesis; sulfite from sulfate: step 2/3.</text>
</comment>
<comment type="similarity">
    <text evidence="4 14 15">Belongs to the APS kinase family.</text>
</comment>
<keyword evidence="9 14" id="KW-0418">Kinase</keyword>
<dbReference type="Pfam" id="PF01583">
    <property type="entry name" value="APS_kinase"/>
    <property type="match status" value="1"/>
</dbReference>
<evidence type="ECO:0000256" key="3">
    <source>
        <dbReference type="ARBA" id="ARBA00004806"/>
    </source>
</evidence>
<keyword evidence="10 14" id="KW-0067">ATP-binding</keyword>
<comment type="caution">
    <text evidence="17">The sequence shown here is derived from an EMBL/GenBank/DDBJ whole genome shotgun (WGS) entry which is preliminary data.</text>
</comment>
<sequence length="207" mass="22871">MSDEKSPYQRIDDTLPCEAVWHNQTISSVDRAKLLDQTPRCIWLTGLSGSGKSTVANALDATLHHRGVNSFLLDGDNVRHGLNKDLGMTESDRAENIRRVGEVARLMVDAGLVVICAFISPYRRDRQMVRSMFNHGQFIEAYLDTPLSVCEERDPKGLYKKARAGIIKQFTGISDPYEAPDHAEITIDTSGNDVGASVNAILKVLAK</sequence>
<evidence type="ECO:0000259" key="16">
    <source>
        <dbReference type="Pfam" id="PF01583"/>
    </source>
</evidence>
<evidence type="ECO:0000256" key="9">
    <source>
        <dbReference type="ARBA" id="ARBA00022777"/>
    </source>
</evidence>
<dbReference type="PANTHER" id="PTHR11055">
    <property type="entry name" value="BIFUNCTIONAL 3'-PHOSPHOADENOSINE 5'-PHOSPHOSULFATE SYNTHASE"/>
    <property type="match status" value="1"/>
</dbReference>
<evidence type="ECO:0000256" key="5">
    <source>
        <dbReference type="ARBA" id="ARBA00012121"/>
    </source>
</evidence>
<gene>
    <name evidence="14 17" type="primary">cysC</name>
    <name evidence="17" type="ORF">M6D89_13425</name>
</gene>
<comment type="catalytic activity">
    <reaction evidence="1 14 15">
        <text>adenosine 5'-phosphosulfate + ATP = 3'-phosphoadenylyl sulfate + ADP + H(+)</text>
        <dbReference type="Rhea" id="RHEA:24152"/>
        <dbReference type="ChEBI" id="CHEBI:15378"/>
        <dbReference type="ChEBI" id="CHEBI:30616"/>
        <dbReference type="ChEBI" id="CHEBI:58243"/>
        <dbReference type="ChEBI" id="CHEBI:58339"/>
        <dbReference type="ChEBI" id="CHEBI:456216"/>
        <dbReference type="EC" id="2.7.1.25"/>
    </reaction>
</comment>
<dbReference type="SUPFAM" id="SSF52540">
    <property type="entry name" value="P-loop containing nucleoside triphosphate hydrolases"/>
    <property type="match status" value="1"/>
</dbReference>
<protein>
    <recommendedName>
        <fullName evidence="6 14">Adenylyl-sulfate kinase</fullName>
        <ecNumber evidence="5 14">2.7.1.25</ecNumber>
    </recommendedName>
    <alternativeName>
        <fullName evidence="12 14">APS kinase</fullName>
    </alternativeName>
    <alternativeName>
        <fullName evidence="13 14">ATP adenosine-5'-phosphosulfate 3'-phosphotransferase</fullName>
    </alternativeName>
    <alternativeName>
        <fullName evidence="11 14">Adenosine-5'-phosphosulfate kinase</fullName>
    </alternativeName>
</protein>
<dbReference type="NCBIfam" id="TIGR00455">
    <property type="entry name" value="apsK"/>
    <property type="match status" value="1"/>
</dbReference>
<dbReference type="FunFam" id="3.40.50.300:FF:000212">
    <property type="entry name" value="Adenylyl-sulfate kinase"/>
    <property type="match status" value="1"/>
</dbReference>
<evidence type="ECO:0000313" key="17">
    <source>
        <dbReference type="EMBL" id="MCP8900301.1"/>
    </source>
</evidence>